<proteinExistence type="predicted"/>
<sequence length="80" mass="8660">MLSTGVFNTFKRYGESWDWPEQLAENGHNLEGRQVLDGGQLRKVAGVPIIVSEEHIGAAFLFKGVGEFGGDDHAAPYVAA</sequence>
<gene>
    <name evidence="1" type="ORF">OJ252_2333</name>
</gene>
<comment type="caution">
    <text evidence="1">The sequence shown here is derived from an EMBL/GenBank/DDBJ whole genome shotgun (WGS) entry which is preliminary data.</text>
</comment>
<reference evidence="1" key="1">
    <citation type="submission" date="2022-10" db="EMBL/GenBank/DDBJ databases">
        <title>Adaptive evolution leads to modifications in subtelomeric GC content in a zoonotic Cryptosporidium species.</title>
        <authorList>
            <person name="Li J."/>
            <person name="Feng Y."/>
            <person name="Xiao L."/>
        </authorList>
    </citation>
    <scope>NUCLEOTIDE SEQUENCE</scope>
    <source>
        <strain evidence="1">25894</strain>
    </source>
</reference>
<accession>A0ABQ8P5J0</accession>
<evidence type="ECO:0000313" key="1">
    <source>
        <dbReference type="EMBL" id="KAJ1609043.1"/>
    </source>
</evidence>
<organism evidence="1 2">
    <name type="scientific">Cryptosporidium canis</name>
    <dbReference type="NCBI Taxonomy" id="195482"/>
    <lineage>
        <taxon>Eukaryota</taxon>
        <taxon>Sar</taxon>
        <taxon>Alveolata</taxon>
        <taxon>Apicomplexa</taxon>
        <taxon>Conoidasida</taxon>
        <taxon>Coccidia</taxon>
        <taxon>Eucoccidiorida</taxon>
        <taxon>Eimeriorina</taxon>
        <taxon>Cryptosporidiidae</taxon>
        <taxon>Cryptosporidium</taxon>
    </lineage>
</organism>
<protein>
    <recommendedName>
        <fullName evidence="3">GAF domain-containing protein</fullName>
    </recommendedName>
</protein>
<name>A0ABQ8P5J0_9CRYT</name>
<dbReference type="Proteomes" id="UP001071777">
    <property type="component" value="Unassembled WGS sequence"/>
</dbReference>
<keyword evidence="2" id="KW-1185">Reference proteome</keyword>
<evidence type="ECO:0000313" key="2">
    <source>
        <dbReference type="Proteomes" id="UP001071777"/>
    </source>
</evidence>
<dbReference type="EMBL" id="JAPCXB010000088">
    <property type="protein sequence ID" value="KAJ1609043.1"/>
    <property type="molecule type" value="Genomic_DNA"/>
</dbReference>
<evidence type="ECO:0008006" key="3">
    <source>
        <dbReference type="Google" id="ProtNLM"/>
    </source>
</evidence>